<accession>A0ABW4U7M4</accession>
<evidence type="ECO:0008006" key="4">
    <source>
        <dbReference type="Google" id="ProtNLM"/>
    </source>
</evidence>
<dbReference type="EMBL" id="JBHUGZ010000007">
    <property type="protein sequence ID" value="MFD1983523.1"/>
    <property type="molecule type" value="Genomic_DNA"/>
</dbReference>
<dbReference type="Proteomes" id="UP001597405">
    <property type="component" value="Unassembled WGS sequence"/>
</dbReference>
<keyword evidence="3" id="KW-1185">Reference proteome</keyword>
<name>A0ABW4U7M4_9HYPH</name>
<gene>
    <name evidence="1" type="ORF">ACFSOZ_06880</name>
    <name evidence="2" type="ORF">ACFSOZ_12670</name>
</gene>
<protein>
    <recommendedName>
        <fullName evidence="4">DUF3077 domain-containing protein</fullName>
    </recommendedName>
</protein>
<evidence type="ECO:0000313" key="3">
    <source>
        <dbReference type="Proteomes" id="UP001597405"/>
    </source>
</evidence>
<reference evidence="2" key="3">
    <citation type="submission" date="2024-09" db="EMBL/GenBank/DDBJ databases">
        <authorList>
            <person name="Sun Q."/>
            <person name="Mori K."/>
        </authorList>
    </citation>
    <scope>NUCLEOTIDE SEQUENCE</scope>
    <source>
        <strain evidence="2">ICMP 19545</strain>
    </source>
</reference>
<reference evidence="3" key="2">
    <citation type="journal article" date="2019" name="Int. J. Syst. Evol. Microbiol.">
        <title>The Global Catalogue of Microorganisms (GCM) 10K type strain sequencing project: providing services to taxonomists for standard genome sequencing and annotation.</title>
        <authorList>
            <consortium name="The Broad Institute Genomics Platform"/>
            <consortium name="The Broad Institute Genome Sequencing Center for Infectious Disease"/>
            <person name="Wu L."/>
            <person name="Ma J."/>
        </authorList>
    </citation>
    <scope>NUCLEOTIDE SEQUENCE [LARGE SCALE GENOMIC DNA]</scope>
    <source>
        <strain evidence="3">CGMCC 1.16225</strain>
    </source>
</reference>
<evidence type="ECO:0000313" key="2">
    <source>
        <dbReference type="EMBL" id="MFD1983523.1"/>
    </source>
</evidence>
<proteinExistence type="predicted"/>
<dbReference type="EMBL" id="JBHUGZ010000003">
    <property type="protein sequence ID" value="MFD1982415.1"/>
    <property type="molecule type" value="Genomic_DNA"/>
</dbReference>
<organism evidence="2 3">
    <name type="scientific">Mesorhizobium newzealandense</name>
    <dbReference type="NCBI Taxonomy" id="1300302"/>
    <lineage>
        <taxon>Bacteria</taxon>
        <taxon>Pseudomonadati</taxon>
        <taxon>Pseudomonadota</taxon>
        <taxon>Alphaproteobacteria</taxon>
        <taxon>Hyphomicrobiales</taxon>
        <taxon>Phyllobacteriaceae</taxon>
        <taxon>Mesorhizobium</taxon>
    </lineage>
</organism>
<sequence length="88" mass="9468">MAADRPLNPKYPGSEAVDEVDHALDLIRVARLAICAHEADPTNVSNEDMAAIGYVLIYAMDILKPVREALNRGVAEETKTALHAAGRA</sequence>
<dbReference type="RefSeq" id="WP_379095150.1">
    <property type="nucleotide sequence ID" value="NZ_JBHUGZ010000003.1"/>
</dbReference>
<comment type="caution">
    <text evidence="2">The sequence shown here is derived from an EMBL/GenBank/DDBJ whole genome shotgun (WGS) entry which is preliminary data.</text>
</comment>
<reference evidence="2" key="1">
    <citation type="journal article" date="2014" name="Int. J. Syst. Evol. Microbiol.">
        <title>Complete genome of a new Firmicutes species belonging to the dominant human colonic microbiota ('Ruminococcus bicirculans') reveals two chromosomes and a selective capacity to utilize plant glucans.</title>
        <authorList>
            <consortium name="NISC Comparative Sequencing Program"/>
            <person name="Wegmann U."/>
            <person name="Louis P."/>
            <person name="Goesmann A."/>
            <person name="Henrissat B."/>
            <person name="Duncan S.H."/>
            <person name="Flint H.J."/>
        </authorList>
    </citation>
    <scope>NUCLEOTIDE SEQUENCE</scope>
    <source>
        <strain evidence="2">ICMP 19545</strain>
    </source>
</reference>
<evidence type="ECO:0000313" key="1">
    <source>
        <dbReference type="EMBL" id="MFD1982415.1"/>
    </source>
</evidence>